<dbReference type="AlphaFoldDB" id="X1SYI0"/>
<accession>X1SYI0</accession>
<reference evidence="1" key="1">
    <citation type="journal article" date="2014" name="Front. Microbiol.">
        <title>High frequency of phylogenetically diverse reductive dehalogenase-homologous genes in deep subseafloor sedimentary metagenomes.</title>
        <authorList>
            <person name="Kawai M."/>
            <person name="Futagami T."/>
            <person name="Toyoda A."/>
            <person name="Takaki Y."/>
            <person name="Nishi S."/>
            <person name="Hori S."/>
            <person name="Arai W."/>
            <person name="Tsubouchi T."/>
            <person name="Morono Y."/>
            <person name="Uchiyama I."/>
            <person name="Ito T."/>
            <person name="Fujiyama A."/>
            <person name="Inagaki F."/>
            <person name="Takami H."/>
        </authorList>
    </citation>
    <scope>NUCLEOTIDE SEQUENCE</scope>
    <source>
        <strain evidence="1">Expedition CK06-06</strain>
    </source>
</reference>
<evidence type="ECO:0000313" key="1">
    <source>
        <dbReference type="EMBL" id="GAI84196.1"/>
    </source>
</evidence>
<feature type="non-terminal residue" evidence="1">
    <location>
        <position position="157"/>
    </location>
</feature>
<proteinExistence type="predicted"/>
<dbReference type="Pfam" id="PF18897">
    <property type="entry name" value="Gp3-like"/>
    <property type="match status" value="1"/>
</dbReference>
<gene>
    <name evidence="1" type="ORF">S12H4_21568</name>
</gene>
<protein>
    <submittedName>
        <fullName evidence="1">Uncharacterized protein</fullName>
    </submittedName>
</protein>
<name>X1SYI0_9ZZZZ</name>
<sequence length="157" mass="18110">MCPIKQVSDVRRMPRIGKIRLGIKVEPEEEGKNPYPRATDYFVVPDEIKKIVGDMPKKLNIMFPTEKADEFAQQWLRCYSFTQGLVCKGDGSTAVRKIDVETGDIARHTTEEWVFNDWGCDPNTCEQYSEKQCRRVMNLLFFMPDVPGIGVWQLDTT</sequence>
<dbReference type="EMBL" id="BARW01011108">
    <property type="protein sequence ID" value="GAI84196.1"/>
    <property type="molecule type" value="Genomic_DNA"/>
</dbReference>
<comment type="caution">
    <text evidence="1">The sequence shown here is derived from an EMBL/GenBank/DDBJ whole genome shotgun (WGS) entry which is preliminary data.</text>
</comment>
<dbReference type="InterPro" id="IPR043991">
    <property type="entry name" value="Gp3-like"/>
</dbReference>
<organism evidence="1">
    <name type="scientific">marine sediment metagenome</name>
    <dbReference type="NCBI Taxonomy" id="412755"/>
    <lineage>
        <taxon>unclassified sequences</taxon>
        <taxon>metagenomes</taxon>
        <taxon>ecological metagenomes</taxon>
    </lineage>
</organism>